<dbReference type="GO" id="GO:0030286">
    <property type="term" value="C:dynein complex"/>
    <property type="evidence" value="ECO:0007669"/>
    <property type="project" value="InterPro"/>
</dbReference>
<dbReference type="GO" id="GO:0007018">
    <property type="term" value="P:microtubule-based movement"/>
    <property type="evidence" value="ECO:0007669"/>
    <property type="project" value="InterPro"/>
</dbReference>
<dbReference type="EMBL" id="VJMI01015362">
    <property type="protein sequence ID" value="KAF0729238.1"/>
    <property type="molecule type" value="Genomic_DNA"/>
</dbReference>
<dbReference type="AlphaFoldDB" id="A0A6A5ACC8"/>
<organism evidence="2 3">
    <name type="scientific">Aphanomyces astaci</name>
    <name type="common">Crayfish plague agent</name>
    <dbReference type="NCBI Taxonomy" id="112090"/>
    <lineage>
        <taxon>Eukaryota</taxon>
        <taxon>Sar</taxon>
        <taxon>Stramenopiles</taxon>
        <taxon>Oomycota</taxon>
        <taxon>Saprolegniomycetes</taxon>
        <taxon>Saprolegniales</taxon>
        <taxon>Verrucalvaceae</taxon>
        <taxon>Aphanomyces</taxon>
    </lineage>
</organism>
<reference evidence="2 3" key="1">
    <citation type="submission" date="2019-06" db="EMBL/GenBank/DDBJ databases">
        <title>Genomics analysis of Aphanomyces spp. identifies a new class of oomycete effector associated with host adaptation.</title>
        <authorList>
            <person name="Gaulin E."/>
        </authorList>
    </citation>
    <scope>NUCLEOTIDE SEQUENCE [LARGE SCALE GENOMIC DNA]</scope>
    <source>
        <strain evidence="2 3">E</strain>
    </source>
</reference>
<gene>
    <name evidence="2" type="ORF">AaE_009393</name>
</gene>
<dbReference type="InterPro" id="IPR041228">
    <property type="entry name" value="Dynein_C"/>
</dbReference>
<protein>
    <recommendedName>
        <fullName evidence="1">Dynein heavy chain C-terminal domain-containing protein</fullName>
    </recommendedName>
</protein>
<dbReference type="InterPro" id="IPR026983">
    <property type="entry name" value="DHC"/>
</dbReference>
<dbReference type="PANTHER" id="PTHR46961:SF3">
    <property type="entry name" value="AAA+ ATPASE DOMAIN-CONTAINING PROTEIN"/>
    <property type="match status" value="1"/>
</dbReference>
<dbReference type="GO" id="GO:0045505">
    <property type="term" value="F:dynein intermediate chain binding"/>
    <property type="evidence" value="ECO:0007669"/>
    <property type="project" value="InterPro"/>
</dbReference>
<feature type="domain" description="Dynein heavy chain C-terminal" evidence="1">
    <location>
        <begin position="1"/>
        <end position="234"/>
    </location>
</feature>
<dbReference type="Proteomes" id="UP000469452">
    <property type="component" value="Unassembled WGS sequence"/>
</dbReference>
<evidence type="ECO:0000313" key="3">
    <source>
        <dbReference type="Proteomes" id="UP000469452"/>
    </source>
</evidence>
<accession>A0A6A5ACC8</accession>
<dbReference type="Pfam" id="PF18199">
    <property type="entry name" value="Dynein_C"/>
    <property type="match status" value="1"/>
</dbReference>
<sequence length="238" mass="26925">MIRFNGLMHVMNTTLENLKRAIKGLVVMSGALERMYTGFLLQKIPKEWEDAGYPCLKPLSSWVEDFFRRLDAIHTWLVDGPPQSYWLPGFFFPQGFMTAVKQVYSREHEIAIDALIVTCEVLSHGVDGVTGPPAFGCYISGLFMEGARFDRTTMRIGESTPGDLFDRMPIVWLKPMRSIEYKPKGVYECPLYKTSTRAGTLSTTGHSTNFVVALDIPTKQAPDHWIRRGCAMLCMLDT</sequence>
<dbReference type="InterPro" id="IPR043160">
    <property type="entry name" value="Dynein_C_barrel"/>
</dbReference>
<evidence type="ECO:0000259" key="1">
    <source>
        <dbReference type="Pfam" id="PF18199"/>
    </source>
</evidence>
<dbReference type="PANTHER" id="PTHR46961">
    <property type="entry name" value="DYNEIN HEAVY CHAIN 1, AXONEMAL-LIKE PROTEIN"/>
    <property type="match status" value="1"/>
</dbReference>
<proteinExistence type="predicted"/>
<dbReference type="Gene3D" id="3.10.490.20">
    <property type="match status" value="1"/>
</dbReference>
<dbReference type="Gene3D" id="1.20.1270.280">
    <property type="match status" value="1"/>
</dbReference>
<name>A0A6A5ACC8_APHAT</name>
<dbReference type="GO" id="GO:0051959">
    <property type="term" value="F:dynein light intermediate chain binding"/>
    <property type="evidence" value="ECO:0007669"/>
    <property type="project" value="InterPro"/>
</dbReference>
<dbReference type="FunFam" id="3.10.490.20:FF:000009">
    <property type="entry name" value="Dynein heavy chain 4"/>
    <property type="match status" value="1"/>
</dbReference>
<evidence type="ECO:0000313" key="2">
    <source>
        <dbReference type="EMBL" id="KAF0729238.1"/>
    </source>
</evidence>
<comment type="caution">
    <text evidence="2">The sequence shown here is derived from an EMBL/GenBank/DDBJ whole genome shotgun (WGS) entry which is preliminary data.</text>
</comment>